<dbReference type="InterPro" id="IPR012946">
    <property type="entry name" value="X8"/>
</dbReference>
<keyword evidence="2" id="KW-0472">Membrane</keyword>
<accession>A0A7J0FDL5</accession>
<keyword evidence="1" id="KW-0732">Signal</keyword>
<name>A0A7J0FDL5_9ERIC</name>
<dbReference type="EMBL" id="BJWL01000011">
    <property type="protein sequence ID" value="GFY96309.1"/>
    <property type="molecule type" value="Genomic_DNA"/>
</dbReference>
<sequence>MDMDMDMDTDTRYGYSTIRKRIIDAYLFILIDDNAKSITPGCFERHWRVFEFDGKPKYELDLFGLRENKGLVAGEGVDYIPKRWCVLNPQARDFEDFPRNIDYACSLSDCTALGYGSSCNHHEDPSDEECQFPVMIARGNPVAVHRTVLGILLAVLEGFIVFLLLVS</sequence>
<evidence type="ECO:0000313" key="5">
    <source>
        <dbReference type="Proteomes" id="UP000585474"/>
    </source>
</evidence>
<organism evidence="4 5">
    <name type="scientific">Actinidia rufa</name>
    <dbReference type="NCBI Taxonomy" id="165716"/>
    <lineage>
        <taxon>Eukaryota</taxon>
        <taxon>Viridiplantae</taxon>
        <taxon>Streptophyta</taxon>
        <taxon>Embryophyta</taxon>
        <taxon>Tracheophyta</taxon>
        <taxon>Spermatophyta</taxon>
        <taxon>Magnoliopsida</taxon>
        <taxon>eudicotyledons</taxon>
        <taxon>Gunneridae</taxon>
        <taxon>Pentapetalae</taxon>
        <taxon>asterids</taxon>
        <taxon>Ericales</taxon>
        <taxon>Actinidiaceae</taxon>
        <taxon>Actinidia</taxon>
    </lineage>
</organism>
<dbReference type="Proteomes" id="UP000585474">
    <property type="component" value="Unassembled WGS sequence"/>
</dbReference>
<dbReference type="AlphaFoldDB" id="A0A7J0FDL5"/>
<comment type="caution">
    <text evidence="4">The sequence shown here is derived from an EMBL/GenBank/DDBJ whole genome shotgun (WGS) entry which is preliminary data.</text>
</comment>
<keyword evidence="5" id="KW-1185">Reference proteome</keyword>
<protein>
    <submittedName>
        <fullName evidence="4">O-Glycosyl hydrolases family 17 protein</fullName>
    </submittedName>
</protein>
<dbReference type="Gene3D" id="3.20.20.80">
    <property type="entry name" value="Glycosidases"/>
    <property type="match status" value="1"/>
</dbReference>
<dbReference type="SMART" id="SM00768">
    <property type="entry name" value="X8"/>
    <property type="match status" value="1"/>
</dbReference>
<dbReference type="OrthoDB" id="408788at2759"/>
<reference evidence="4 5" key="1">
    <citation type="submission" date="2019-07" db="EMBL/GenBank/DDBJ databases">
        <title>De Novo Assembly of kiwifruit Actinidia rufa.</title>
        <authorList>
            <person name="Sugita-Konishi S."/>
            <person name="Sato K."/>
            <person name="Mori E."/>
            <person name="Abe Y."/>
            <person name="Kisaki G."/>
            <person name="Hamano K."/>
            <person name="Suezawa K."/>
            <person name="Otani M."/>
            <person name="Fukuda T."/>
            <person name="Manabe T."/>
            <person name="Gomi K."/>
            <person name="Tabuchi M."/>
            <person name="Akimitsu K."/>
            <person name="Kataoka I."/>
        </authorList>
    </citation>
    <scope>NUCLEOTIDE SEQUENCE [LARGE SCALE GENOMIC DNA]</scope>
    <source>
        <strain evidence="5">cv. Fuchu</strain>
    </source>
</reference>
<evidence type="ECO:0000259" key="3">
    <source>
        <dbReference type="SMART" id="SM00768"/>
    </source>
</evidence>
<gene>
    <name evidence="4" type="ORF">Acr_11g0006150</name>
</gene>
<evidence type="ECO:0000256" key="1">
    <source>
        <dbReference type="ARBA" id="ARBA00022729"/>
    </source>
</evidence>
<feature type="domain" description="X8" evidence="3">
    <location>
        <begin position="83"/>
        <end position="132"/>
    </location>
</feature>
<evidence type="ECO:0000256" key="2">
    <source>
        <dbReference type="SAM" id="Phobius"/>
    </source>
</evidence>
<feature type="transmembrane region" description="Helical" evidence="2">
    <location>
        <begin position="148"/>
        <end position="166"/>
    </location>
</feature>
<keyword evidence="2" id="KW-1133">Transmembrane helix</keyword>
<keyword evidence="4" id="KW-0378">Hydrolase</keyword>
<dbReference type="GO" id="GO:0016787">
    <property type="term" value="F:hydrolase activity"/>
    <property type="evidence" value="ECO:0007669"/>
    <property type="project" value="UniProtKB-KW"/>
</dbReference>
<keyword evidence="2" id="KW-0812">Transmembrane</keyword>
<proteinExistence type="predicted"/>
<evidence type="ECO:0000313" key="4">
    <source>
        <dbReference type="EMBL" id="GFY96309.1"/>
    </source>
</evidence>